<comment type="subcellular location">
    <subcellularLocation>
        <location evidence="2">Membrane</location>
        <topology evidence="2">Single-pass type II membrane protein</topology>
    </subcellularLocation>
</comment>
<keyword evidence="22" id="KW-1185">Reference proteome</keyword>
<comment type="cofactor">
    <cofactor evidence="1">
        <name>Mn(2+)</name>
        <dbReference type="ChEBI" id="CHEBI:29035"/>
    </cofactor>
</comment>
<evidence type="ECO:0000259" key="20">
    <source>
        <dbReference type="Pfam" id="PF02434"/>
    </source>
</evidence>
<comment type="subunit">
    <text evidence="5">Homodimer; disulfide-linked.</text>
</comment>
<evidence type="ECO:0000256" key="15">
    <source>
        <dbReference type="ARBA" id="ARBA00023157"/>
    </source>
</evidence>
<comment type="caution">
    <text evidence="21">The sequence shown here is derived from an EMBL/GenBank/DDBJ whole genome shotgun (WGS) entry which is preliminary data.</text>
</comment>
<evidence type="ECO:0000256" key="6">
    <source>
        <dbReference type="ARBA" id="ARBA00012557"/>
    </source>
</evidence>
<accession>A0AAV2IIS4</accession>
<evidence type="ECO:0000256" key="18">
    <source>
        <dbReference type="ARBA" id="ARBA00040898"/>
    </source>
</evidence>
<feature type="domain" description="Fringe-like glycosyltransferase" evidence="20">
    <location>
        <begin position="99"/>
        <end position="268"/>
    </location>
</feature>
<evidence type="ECO:0000313" key="21">
    <source>
        <dbReference type="EMBL" id="CAL1546932.1"/>
    </source>
</evidence>
<keyword evidence="12" id="KW-0735">Signal-anchor</keyword>
<evidence type="ECO:0000256" key="3">
    <source>
        <dbReference type="ARBA" id="ARBA00004922"/>
    </source>
</evidence>
<evidence type="ECO:0000256" key="19">
    <source>
        <dbReference type="ARBA" id="ARBA00059245"/>
    </source>
</evidence>
<evidence type="ECO:0000256" key="9">
    <source>
        <dbReference type="ARBA" id="ARBA00022692"/>
    </source>
</evidence>
<evidence type="ECO:0000256" key="4">
    <source>
        <dbReference type="ARBA" id="ARBA00006462"/>
    </source>
</evidence>
<dbReference type="EMBL" id="CAXITT010000881">
    <property type="protein sequence ID" value="CAL1546932.1"/>
    <property type="molecule type" value="Genomic_DNA"/>
</dbReference>
<comment type="pathway">
    <text evidence="3">Protein modification; protein glycosylation.</text>
</comment>
<evidence type="ECO:0000256" key="13">
    <source>
        <dbReference type="ARBA" id="ARBA00022989"/>
    </source>
</evidence>
<protein>
    <recommendedName>
        <fullName evidence="18">Glycoprotein-N-acetylgalactosamine 3-beta-galactosyltransferase 1</fullName>
        <ecNumber evidence="6">2.4.1.122</ecNumber>
    </recommendedName>
</protein>
<dbReference type="PANTHER" id="PTHR23033">
    <property type="entry name" value="BETA1,3-GALACTOSYLTRANSFERASE"/>
    <property type="match status" value="1"/>
</dbReference>
<keyword evidence="17" id="KW-0464">Manganese</keyword>
<dbReference type="PANTHER" id="PTHR23033:SF14">
    <property type="entry name" value="GLYCOPROTEIN-N-ACETYLGALACTOSAMINE 3-BETA-GALACTOSYLTRANSFERASE 1-RELATED"/>
    <property type="match status" value="1"/>
</dbReference>
<keyword evidence="16" id="KW-0325">Glycoprotein</keyword>
<dbReference type="GO" id="GO:0000166">
    <property type="term" value="F:nucleotide binding"/>
    <property type="evidence" value="ECO:0007669"/>
    <property type="project" value="UniProtKB-KW"/>
</dbReference>
<keyword evidence="14" id="KW-0472">Membrane</keyword>
<comment type="function">
    <text evidence="19">Glycosyltransferase that generates the core 1 O-glycan Gal-beta1-3GalNAc-alpha1-Ser/Thr (T antigen), which is a precursor for many extended O-glycans in glycoproteins.</text>
</comment>
<keyword evidence="15" id="KW-1015">Disulfide bond</keyword>
<evidence type="ECO:0000256" key="16">
    <source>
        <dbReference type="ARBA" id="ARBA00023180"/>
    </source>
</evidence>
<sequence length="351" mass="40040">MKPGTMATRLKEFLLGITLGLSLTIIYVSKSVVEELPLLSPSGAHTLTQRSPEFQPQGAVRLGSNYSGRSPYPSYTNYLPDNDLEDDTVARQLRQQVRVLVWVMTTPQNLDTKTLAVKQTWGKRCNVIIYFSSVTDLDFPTVSLDVPEGRTHLTGKTMAAFRYIYENHFEEADWFMKADDDTYVILENLRFFLSDKNKEDPIYFGHLFKRNVRQGYYSGGGGYVISKEALRRFGKKAVNSTVCREDGGDEDVEFGICMEKLGVKTSRSLDEIGRSVFHPMHPEIHILGKFPSWHRKYTAGIPQKGFGVSKYAVSFHYVPPDDMRILDFYLYHIRPYGIHSSQQKCNATKDQ</sequence>
<dbReference type="Gene3D" id="3.90.550.50">
    <property type="match status" value="1"/>
</dbReference>
<evidence type="ECO:0000256" key="11">
    <source>
        <dbReference type="ARBA" id="ARBA00022741"/>
    </source>
</evidence>
<dbReference type="Pfam" id="PF02434">
    <property type="entry name" value="Fringe"/>
    <property type="match status" value="1"/>
</dbReference>
<gene>
    <name evidence="21" type="ORF">GSLYS_00020309001</name>
</gene>
<keyword evidence="11" id="KW-0547">Nucleotide-binding</keyword>
<dbReference type="AlphaFoldDB" id="A0AAV2IIS4"/>
<dbReference type="GO" id="GO:0016263">
    <property type="term" value="F:glycoprotein-N-acetylgalactosamine 3-beta-galactosyltransferase activity"/>
    <property type="evidence" value="ECO:0007669"/>
    <property type="project" value="UniProtKB-EC"/>
</dbReference>
<keyword evidence="7" id="KW-0328">Glycosyltransferase</keyword>
<dbReference type="GO" id="GO:0030145">
    <property type="term" value="F:manganese ion binding"/>
    <property type="evidence" value="ECO:0007669"/>
    <property type="project" value="UniProtKB-ARBA"/>
</dbReference>
<evidence type="ECO:0000313" key="22">
    <source>
        <dbReference type="Proteomes" id="UP001497497"/>
    </source>
</evidence>
<dbReference type="GO" id="GO:0016020">
    <property type="term" value="C:membrane"/>
    <property type="evidence" value="ECO:0007669"/>
    <property type="project" value="UniProtKB-SubCell"/>
</dbReference>
<reference evidence="21 22" key="1">
    <citation type="submission" date="2024-04" db="EMBL/GenBank/DDBJ databases">
        <authorList>
            <consortium name="Genoscope - CEA"/>
            <person name="William W."/>
        </authorList>
    </citation>
    <scope>NUCLEOTIDE SEQUENCE [LARGE SCALE GENOMIC DNA]</scope>
</reference>
<name>A0AAV2IIS4_LYMST</name>
<evidence type="ECO:0000256" key="1">
    <source>
        <dbReference type="ARBA" id="ARBA00001936"/>
    </source>
</evidence>
<dbReference type="InterPro" id="IPR003378">
    <property type="entry name" value="Fringe-like_glycosylTrfase"/>
</dbReference>
<evidence type="ECO:0000256" key="5">
    <source>
        <dbReference type="ARBA" id="ARBA00011748"/>
    </source>
</evidence>
<keyword evidence="10" id="KW-0479">Metal-binding</keyword>
<dbReference type="InterPro" id="IPR026050">
    <property type="entry name" value="C1GALT1/C1GALT1_chp1"/>
</dbReference>
<proteinExistence type="inferred from homology"/>
<keyword evidence="9" id="KW-0812">Transmembrane</keyword>
<evidence type="ECO:0000256" key="12">
    <source>
        <dbReference type="ARBA" id="ARBA00022968"/>
    </source>
</evidence>
<dbReference type="Proteomes" id="UP001497497">
    <property type="component" value="Unassembled WGS sequence"/>
</dbReference>
<dbReference type="EC" id="2.4.1.122" evidence="6"/>
<evidence type="ECO:0000256" key="8">
    <source>
        <dbReference type="ARBA" id="ARBA00022679"/>
    </source>
</evidence>
<comment type="similarity">
    <text evidence="4">Belongs to the glycosyltransferase 31 family. Beta3-Gal-T subfamily.</text>
</comment>
<evidence type="ECO:0000256" key="14">
    <source>
        <dbReference type="ARBA" id="ARBA00023136"/>
    </source>
</evidence>
<evidence type="ECO:0000256" key="10">
    <source>
        <dbReference type="ARBA" id="ARBA00022723"/>
    </source>
</evidence>
<evidence type="ECO:0000256" key="7">
    <source>
        <dbReference type="ARBA" id="ARBA00022676"/>
    </source>
</evidence>
<keyword evidence="8" id="KW-0808">Transferase</keyword>
<evidence type="ECO:0000256" key="2">
    <source>
        <dbReference type="ARBA" id="ARBA00004606"/>
    </source>
</evidence>
<keyword evidence="13" id="KW-1133">Transmembrane helix</keyword>
<evidence type="ECO:0000256" key="17">
    <source>
        <dbReference type="ARBA" id="ARBA00023211"/>
    </source>
</evidence>
<organism evidence="21 22">
    <name type="scientific">Lymnaea stagnalis</name>
    <name type="common">Great pond snail</name>
    <name type="synonym">Helix stagnalis</name>
    <dbReference type="NCBI Taxonomy" id="6523"/>
    <lineage>
        <taxon>Eukaryota</taxon>
        <taxon>Metazoa</taxon>
        <taxon>Spiralia</taxon>
        <taxon>Lophotrochozoa</taxon>
        <taxon>Mollusca</taxon>
        <taxon>Gastropoda</taxon>
        <taxon>Heterobranchia</taxon>
        <taxon>Euthyneura</taxon>
        <taxon>Panpulmonata</taxon>
        <taxon>Hygrophila</taxon>
        <taxon>Lymnaeoidea</taxon>
        <taxon>Lymnaeidae</taxon>
        <taxon>Lymnaea</taxon>
    </lineage>
</organism>
<dbReference type="FunFam" id="3.90.550.50:FF:000017">
    <property type="entry name" value="Glycoprotein-N-acetylgalactosamine 3-beta-galactosyltransferase 1"/>
    <property type="match status" value="1"/>
</dbReference>